<protein>
    <submittedName>
        <fullName evidence="2">Uncharacterized protein</fullName>
    </submittedName>
</protein>
<evidence type="ECO:0000256" key="1">
    <source>
        <dbReference type="SAM" id="MobiDB-lite"/>
    </source>
</evidence>
<accession>A0A9N7TXY6</accession>
<reference evidence="2" key="1">
    <citation type="submission" date="2020-03" db="EMBL/GenBank/DDBJ databases">
        <authorList>
            <person name="Weist P."/>
        </authorList>
    </citation>
    <scope>NUCLEOTIDE SEQUENCE</scope>
</reference>
<feature type="compositionally biased region" description="Polar residues" evidence="1">
    <location>
        <begin position="1"/>
        <end position="12"/>
    </location>
</feature>
<evidence type="ECO:0000313" key="2">
    <source>
        <dbReference type="EMBL" id="CAB1420506.1"/>
    </source>
</evidence>
<gene>
    <name evidence="2" type="ORF">PLEPLA_LOCUS8381</name>
</gene>
<comment type="caution">
    <text evidence="2">The sequence shown here is derived from an EMBL/GenBank/DDBJ whole genome shotgun (WGS) entry which is preliminary data.</text>
</comment>
<organism evidence="2 3">
    <name type="scientific">Pleuronectes platessa</name>
    <name type="common">European plaice</name>
    <dbReference type="NCBI Taxonomy" id="8262"/>
    <lineage>
        <taxon>Eukaryota</taxon>
        <taxon>Metazoa</taxon>
        <taxon>Chordata</taxon>
        <taxon>Craniata</taxon>
        <taxon>Vertebrata</taxon>
        <taxon>Euteleostomi</taxon>
        <taxon>Actinopterygii</taxon>
        <taxon>Neopterygii</taxon>
        <taxon>Teleostei</taxon>
        <taxon>Neoteleostei</taxon>
        <taxon>Acanthomorphata</taxon>
        <taxon>Carangaria</taxon>
        <taxon>Pleuronectiformes</taxon>
        <taxon>Pleuronectoidei</taxon>
        <taxon>Pleuronectidae</taxon>
        <taxon>Pleuronectes</taxon>
    </lineage>
</organism>
<proteinExistence type="predicted"/>
<evidence type="ECO:0000313" key="3">
    <source>
        <dbReference type="Proteomes" id="UP001153269"/>
    </source>
</evidence>
<dbReference type="Proteomes" id="UP001153269">
    <property type="component" value="Unassembled WGS sequence"/>
</dbReference>
<feature type="region of interest" description="Disordered" evidence="1">
    <location>
        <begin position="1"/>
        <end position="26"/>
    </location>
</feature>
<keyword evidence="3" id="KW-1185">Reference proteome</keyword>
<dbReference type="EMBL" id="CADEAL010000459">
    <property type="protein sequence ID" value="CAB1420506.1"/>
    <property type="molecule type" value="Genomic_DNA"/>
</dbReference>
<name>A0A9N7TXY6_PLEPL</name>
<dbReference type="AlphaFoldDB" id="A0A9N7TXY6"/>
<sequence>MTGAEETSLTLRQSDKESSTADASTTCSDQSATIISANDKQPDHQASYVMLQLTSFVCLLCHLSGSATSVWPASCLVSCWVSVMPIDHPPEVVRLTSVLPPGRLPAVFCSADPAARPSPPTD</sequence>